<evidence type="ECO:0000313" key="1">
    <source>
        <dbReference type="EMBL" id="MDQ0913282.1"/>
    </source>
</evidence>
<proteinExistence type="predicted"/>
<dbReference type="AlphaFoldDB" id="A0AAW8FW91"/>
<dbReference type="EMBL" id="JAUSZV010000005">
    <property type="protein sequence ID" value="MDQ0913282.1"/>
    <property type="molecule type" value="Genomic_DNA"/>
</dbReference>
<protein>
    <submittedName>
        <fullName evidence="1">Uncharacterized protein</fullName>
    </submittedName>
</protein>
<organism evidence="1 2">
    <name type="scientific">Streptomyces canus</name>
    <dbReference type="NCBI Taxonomy" id="58343"/>
    <lineage>
        <taxon>Bacteria</taxon>
        <taxon>Bacillati</taxon>
        <taxon>Actinomycetota</taxon>
        <taxon>Actinomycetes</taxon>
        <taxon>Kitasatosporales</taxon>
        <taxon>Streptomycetaceae</taxon>
        <taxon>Streptomyces</taxon>
        <taxon>Streptomyces aurantiacus group</taxon>
    </lineage>
</organism>
<dbReference type="RefSeq" id="WP_306986250.1">
    <property type="nucleotide sequence ID" value="NZ_JAUSZV010000005.1"/>
</dbReference>
<dbReference type="Proteomes" id="UP001234216">
    <property type="component" value="Unassembled WGS sequence"/>
</dbReference>
<sequence length="114" mass="12307">MASDRPRTAIVAWRPPVPGIAEVCPAHVKWDLMFPDDGSGDFARDRRRCGASLISASAGRGVKVVPSDTGCSPPTPRTRLRQLDALAALITTRRGLRPWLRPPAPKSPAPPHAR</sequence>
<reference evidence="1" key="1">
    <citation type="submission" date="2023-07" db="EMBL/GenBank/DDBJ databases">
        <title>Comparative genomics of wheat-associated soil bacteria to identify genetic determinants of phenazine resistance.</title>
        <authorList>
            <person name="Mouncey N."/>
        </authorList>
    </citation>
    <scope>NUCLEOTIDE SEQUENCE</scope>
    <source>
        <strain evidence="1">V4I22</strain>
    </source>
</reference>
<evidence type="ECO:0000313" key="2">
    <source>
        <dbReference type="Proteomes" id="UP001234216"/>
    </source>
</evidence>
<comment type="caution">
    <text evidence="1">The sequence shown here is derived from an EMBL/GenBank/DDBJ whole genome shotgun (WGS) entry which is preliminary data.</text>
</comment>
<gene>
    <name evidence="1" type="ORF">QFZ22_009267</name>
</gene>
<name>A0AAW8FW91_9ACTN</name>
<accession>A0AAW8FW91</accession>